<dbReference type="RefSeq" id="WP_007306513.1">
    <property type="nucleotide sequence ID" value="NZ_AADV02000052.1"/>
</dbReference>
<comment type="caution">
    <text evidence="2">The sequence shown here is derived from an EMBL/GenBank/DDBJ whole genome shotgun (WGS) entry which is preliminary data.</text>
</comment>
<feature type="region of interest" description="Disordered" evidence="1">
    <location>
        <begin position="94"/>
        <end position="145"/>
    </location>
</feature>
<keyword evidence="3" id="KW-1185">Reference proteome</keyword>
<reference evidence="2" key="1">
    <citation type="submission" date="2004-02" db="EMBL/GenBank/DDBJ databases">
        <authorList>
            <consortium name="DOE Joint Genome Institute"/>
        </authorList>
    </citation>
    <scope>NUCLEOTIDE SEQUENCE [LARGE SCALE GENOMIC DNA]</scope>
    <source>
        <strain evidence="2">WH 8501</strain>
    </source>
</reference>
<reference evidence="2" key="3">
    <citation type="submission" date="2016-12" db="EMBL/GenBank/DDBJ databases">
        <title>Annotation of the draft genome assembly of Crocosphaera watsonii WH 8501.</title>
        <authorList>
            <consortium name="US DOE Joint Genome Institute (JGI-ORNL)"/>
            <person name="Larimer F."/>
            <person name="Land M."/>
        </authorList>
    </citation>
    <scope>NUCLEOTIDE SEQUENCE</scope>
    <source>
        <strain evidence="2">WH 8501</strain>
    </source>
</reference>
<dbReference type="EMBL" id="AADV02000052">
    <property type="protein sequence ID" value="EAM49788.1"/>
    <property type="molecule type" value="Genomic_DNA"/>
</dbReference>
<feature type="compositionally biased region" description="Polar residues" evidence="1">
    <location>
        <begin position="130"/>
        <end position="145"/>
    </location>
</feature>
<feature type="region of interest" description="Disordered" evidence="1">
    <location>
        <begin position="272"/>
        <end position="292"/>
    </location>
</feature>
<evidence type="ECO:0000313" key="3">
    <source>
        <dbReference type="Proteomes" id="UP000003922"/>
    </source>
</evidence>
<evidence type="ECO:0000313" key="2">
    <source>
        <dbReference type="EMBL" id="EAM49788.1"/>
    </source>
</evidence>
<organism evidence="2 3">
    <name type="scientific">Crocosphaera watsonii WH 8501</name>
    <dbReference type="NCBI Taxonomy" id="165597"/>
    <lineage>
        <taxon>Bacteria</taxon>
        <taxon>Bacillati</taxon>
        <taxon>Cyanobacteriota</taxon>
        <taxon>Cyanophyceae</taxon>
        <taxon>Oscillatoriophycideae</taxon>
        <taxon>Chroococcales</taxon>
        <taxon>Aphanothecaceae</taxon>
        <taxon>Crocosphaera</taxon>
    </lineage>
</organism>
<sequence length="391" mass="43401">MGDQDRGGDRCASSKEWHSCINKCKKATADFIRKLFSQLAEAGYGILHGKGIHLRYEAKTITQSQFNPVYSTPFGHQPSVTKNEVNSELVSGVGNKTQSTNQQFESPPPLIPDQSRNVGQTKNVDRLHQQKSTSTKSGFSSLGTTTVKEIGNEPSLLKVPVRVEILPNQWVDGMGHPNENGNISVELENHFLLIVPRSVCHFVDVDKNVAPSINTVKVTHQAEFSQNVDLLIDQRPTDDSTGQNVDLLIDPWLVDELEKPQPRDNESILTEINNNQQNPGDSSNGSGTSNQEPLTAVSLRECCRTANSENIQALSLSDIPWETFPDGTFNGRRGRQLAQQIQTILLSHDLSQLAQVIQGESFTESMIIWVIEHLIEPAKRQLFLGNLIMDF</sequence>
<gene>
    <name evidence="2" type="ORF">CwatDRAFT_2552</name>
</gene>
<dbReference type="Proteomes" id="UP000003922">
    <property type="component" value="Unassembled WGS sequence"/>
</dbReference>
<accession>Q4C0V7</accession>
<protein>
    <submittedName>
        <fullName evidence="2">Uncharacterized protein</fullName>
    </submittedName>
</protein>
<proteinExistence type="predicted"/>
<evidence type="ECO:0000256" key="1">
    <source>
        <dbReference type="SAM" id="MobiDB-lite"/>
    </source>
</evidence>
<name>Q4C0V7_CROWT</name>
<feature type="compositionally biased region" description="Polar residues" evidence="1">
    <location>
        <begin position="94"/>
        <end position="105"/>
    </location>
</feature>
<reference evidence="2" key="2">
    <citation type="submission" date="2005-06" db="EMBL/GenBank/DDBJ databases">
        <title>Sequencing of the draft genome and assembly of Crocosphaera watsonii WH 8501.</title>
        <authorList>
            <consortium name="US DOE Joint Genome Institute (JGI-PGF)"/>
            <person name="Copeland A."/>
            <person name="Lucas S."/>
            <person name="Lapidus A."/>
            <person name="Barry K."/>
            <person name="Detter C."/>
            <person name="Glavina T."/>
            <person name="Hammon N."/>
            <person name="Israni S."/>
            <person name="Pitluck S."/>
            <person name="Richardson P."/>
        </authorList>
    </citation>
    <scope>NUCLEOTIDE SEQUENCE [LARGE SCALE GENOMIC DNA]</scope>
    <source>
        <strain evidence="2">WH 8501</strain>
    </source>
</reference>
<dbReference type="KEGG" id="cwa:CwatDRAFT_2552"/>
<dbReference type="AlphaFoldDB" id="Q4C0V7"/>